<dbReference type="RefSeq" id="WP_407287424.1">
    <property type="nucleotide sequence ID" value="NZ_CP147982.1"/>
</dbReference>
<evidence type="ECO:0000256" key="1">
    <source>
        <dbReference type="SAM" id="MobiDB-lite"/>
    </source>
</evidence>
<gene>
    <name evidence="3" type="ORF">WAB15_23195</name>
</gene>
<sequence>MFSRKKIAAVSVLLGGLAVAGISQAYAEGAPLSCTRDLTGNVSCVQKNADYTSQDGKYTVKQAQNCLSSTPATLPANGLLNTGSTRIGPAMTCSNTVPEDGESMPQIGG</sequence>
<keyword evidence="2" id="KW-0732">Signal</keyword>
<evidence type="ECO:0000313" key="3">
    <source>
        <dbReference type="EMBL" id="WXK78657.1"/>
    </source>
</evidence>
<accession>A0ABZ2QQ26</accession>
<feature type="signal peptide" evidence="2">
    <location>
        <begin position="1"/>
        <end position="25"/>
    </location>
</feature>
<dbReference type="Proteomes" id="UP001626628">
    <property type="component" value="Chromosome"/>
</dbReference>
<feature type="chain" id="PRO_5045663862" description="Secreted protein" evidence="2">
    <location>
        <begin position="26"/>
        <end position="109"/>
    </location>
</feature>
<protein>
    <recommendedName>
        <fullName evidence="5">Secreted protein</fullName>
    </recommendedName>
</protein>
<evidence type="ECO:0008006" key="5">
    <source>
        <dbReference type="Google" id="ProtNLM"/>
    </source>
</evidence>
<proteinExistence type="predicted"/>
<name>A0ABZ2QQ26_9ACTN</name>
<evidence type="ECO:0000313" key="4">
    <source>
        <dbReference type="Proteomes" id="UP001626628"/>
    </source>
</evidence>
<keyword evidence="4" id="KW-1185">Reference proteome</keyword>
<reference evidence="3 4" key="1">
    <citation type="submission" date="2024-03" db="EMBL/GenBank/DDBJ databases">
        <title>The complete genome of Streptomyces sirii sp.nov.</title>
        <authorList>
            <person name="Zakalyukina Y.V."/>
            <person name="Belik A.R."/>
            <person name="Biryukov M.V."/>
            <person name="Baturina O.A."/>
            <person name="Kabilov M.R."/>
        </authorList>
    </citation>
    <scope>NUCLEOTIDE SEQUENCE [LARGE SCALE GENOMIC DNA]</scope>
    <source>
        <strain evidence="3 4">BP-8</strain>
    </source>
</reference>
<organism evidence="3 4">
    <name type="scientific">Streptomyces sirii</name>
    <dbReference type="NCBI Taxonomy" id="3127701"/>
    <lineage>
        <taxon>Bacteria</taxon>
        <taxon>Bacillati</taxon>
        <taxon>Actinomycetota</taxon>
        <taxon>Actinomycetes</taxon>
        <taxon>Kitasatosporales</taxon>
        <taxon>Streptomycetaceae</taxon>
        <taxon>Streptomyces</taxon>
    </lineage>
</organism>
<dbReference type="EMBL" id="CP147982">
    <property type="protein sequence ID" value="WXK78657.1"/>
    <property type="molecule type" value="Genomic_DNA"/>
</dbReference>
<evidence type="ECO:0000256" key="2">
    <source>
        <dbReference type="SAM" id="SignalP"/>
    </source>
</evidence>
<feature type="region of interest" description="Disordered" evidence="1">
    <location>
        <begin position="78"/>
        <end position="109"/>
    </location>
</feature>